<dbReference type="GO" id="GO:1990140">
    <property type="term" value="C:molybdopterin synthase complex"/>
    <property type="evidence" value="ECO:0007669"/>
    <property type="project" value="UniProtKB-UniRule"/>
</dbReference>
<keyword evidence="6" id="KW-1185">Reference proteome</keyword>
<comment type="subcellular location">
    <subcellularLocation>
        <location evidence="4">Cytoplasm</location>
    </subcellularLocation>
</comment>
<accession>A0AAV4UPY9</accession>
<name>A0AAV4UPY9_CAEEX</name>
<dbReference type="FunFam" id="3.90.1170.40:FF:000002">
    <property type="entry name" value="Molybdopterin synthase catalytic subunit"/>
    <property type="match status" value="1"/>
</dbReference>
<keyword evidence="1 4" id="KW-0963">Cytoplasm</keyword>
<sequence length="152" mass="16976">MDYIKITTDKIDVTETLSCLSDPTCGATACFIGTTRDNFQGKKVKQLCYEAYGTMALKELQKISDEMKSRWPIANVVLIHRIGSVPVCEASVLVAASSTHRKDALEAVSFGIDSIKSEVPIWKKEEYEDGTYEWKENCECKKSVKYCGDTAE</sequence>
<comment type="function">
    <text evidence="4">Catalytic subunit of the molybdopterin synthase complex, a complex that catalyzes the conversion of precursor Z into molybdopterin. Acts by mediating the incorporation of 2 sulfur atoms from thiocarboxylated MOCS2A into precursor Z to generate a dithiolene group.</text>
</comment>
<evidence type="ECO:0000256" key="2">
    <source>
        <dbReference type="ARBA" id="ARBA00022679"/>
    </source>
</evidence>
<proteinExistence type="inferred from homology"/>
<dbReference type="EMBL" id="BPLR01013258">
    <property type="protein sequence ID" value="GIY59951.1"/>
    <property type="molecule type" value="Genomic_DNA"/>
</dbReference>
<feature type="binding site" evidence="4">
    <location>
        <begin position="123"/>
        <end position="125"/>
    </location>
    <ligand>
        <name>substrate</name>
    </ligand>
</feature>
<dbReference type="InterPro" id="IPR036563">
    <property type="entry name" value="MoaE_sf"/>
</dbReference>
<dbReference type="Gene3D" id="3.90.1170.40">
    <property type="entry name" value="Molybdopterin biosynthesis MoaE subunit"/>
    <property type="match status" value="1"/>
</dbReference>
<dbReference type="InterPro" id="IPR028888">
    <property type="entry name" value="MOCS2B_euk"/>
</dbReference>
<dbReference type="InterPro" id="IPR003448">
    <property type="entry name" value="Mopterin_biosynth_MoaE"/>
</dbReference>
<dbReference type="Proteomes" id="UP001054945">
    <property type="component" value="Unassembled WGS sequence"/>
</dbReference>
<dbReference type="GO" id="GO:0006777">
    <property type="term" value="P:Mo-molybdopterin cofactor biosynthetic process"/>
    <property type="evidence" value="ECO:0007669"/>
    <property type="project" value="UniProtKB-UniRule"/>
</dbReference>
<organism evidence="5 6">
    <name type="scientific">Caerostris extrusa</name>
    <name type="common">Bark spider</name>
    <name type="synonym">Caerostris bankana</name>
    <dbReference type="NCBI Taxonomy" id="172846"/>
    <lineage>
        <taxon>Eukaryota</taxon>
        <taxon>Metazoa</taxon>
        <taxon>Ecdysozoa</taxon>
        <taxon>Arthropoda</taxon>
        <taxon>Chelicerata</taxon>
        <taxon>Arachnida</taxon>
        <taxon>Araneae</taxon>
        <taxon>Araneomorphae</taxon>
        <taxon>Entelegynae</taxon>
        <taxon>Araneoidea</taxon>
        <taxon>Araneidae</taxon>
        <taxon>Caerostris</taxon>
    </lineage>
</organism>
<comment type="pathway">
    <text evidence="4">Cofactor biosynthesis; molybdopterin biosynthesis.</text>
</comment>
<dbReference type="PANTHER" id="PTHR23404">
    <property type="entry name" value="MOLYBDOPTERIN SYNTHASE RELATED"/>
    <property type="match status" value="1"/>
</dbReference>
<keyword evidence="2 4" id="KW-0808">Transferase</keyword>
<evidence type="ECO:0000256" key="1">
    <source>
        <dbReference type="ARBA" id="ARBA00022490"/>
    </source>
</evidence>
<keyword evidence="3 4" id="KW-0501">Molybdenum cofactor biosynthesis</keyword>
<evidence type="ECO:0000256" key="3">
    <source>
        <dbReference type="ARBA" id="ARBA00023150"/>
    </source>
</evidence>
<dbReference type="Pfam" id="PF02391">
    <property type="entry name" value="MoaE"/>
    <property type="match status" value="1"/>
</dbReference>
<evidence type="ECO:0000256" key="4">
    <source>
        <dbReference type="HAMAP-Rule" id="MF_03052"/>
    </source>
</evidence>
<reference evidence="5 6" key="1">
    <citation type="submission" date="2021-06" db="EMBL/GenBank/DDBJ databases">
        <title>Caerostris extrusa draft genome.</title>
        <authorList>
            <person name="Kono N."/>
            <person name="Arakawa K."/>
        </authorList>
    </citation>
    <scope>NUCLEOTIDE SEQUENCE [LARGE SCALE GENOMIC DNA]</scope>
</reference>
<comment type="similarity">
    <text evidence="4">Belongs to the MoaE family. MOCS2B subfamily.</text>
</comment>
<dbReference type="GO" id="GO:0030366">
    <property type="term" value="F:molybdopterin synthase activity"/>
    <property type="evidence" value="ECO:0007669"/>
    <property type="project" value="UniProtKB-UniRule"/>
</dbReference>
<gene>
    <name evidence="5" type="primary">Mocs2B</name>
    <name evidence="5" type="ORF">CEXT_644311</name>
</gene>
<evidence type="ECO:0000313" key="6">
    <source>
        <dbReference type="Proteomes" id="UP001054945"/>
    </source>
</evidence>
<dbReference type="SUPFAM" id="SSF54690">
    <property type="entry name" value="Molybdopterin synthase subunit MoaE"/>
    <property type="match status" value="1"/>
</dbReference>
<feature type="binding site" evidence="4">
    <location>
        <begin position="100"/>
        <end position="101"/>
    </location>
    <ligand>
        <name>substrate</name>
    </ligand>
</feature>
<feature type="binding site" evidence="4">
    <location>
        <position position="116"/>
    </location>
    <ligand>
        <name>substrate</name>
    </ligand>
</feature>
<dbReference type="HAMAP" id="MF_03052">
    <property type="entry name" value="MOC2B"/>
    <property type="match status" value="1"/>
</dbReference>
<dbReference type="CDD" id="cd00756">
    <property type="entry name" value="MoaE"/>
    <property type="match status" value="1"/>
</dbReference>
<comment type="catalytic activity">
    <reaction evidence="4">
        <text>2 [molybdopterin-synthase sulfur-carrier protein]-C-terminal-Gly-aminoethanethioate + cyclic pyranopterin phosphate + H2O = molybdopterin + 2 [molybdopterin-synthase sulfur-carrier protein]-C-terminal Gly-Gly + 2 H(+)</text>
        <dbReference type="Rhea" id="RHEA:26333"/>
        <dbReference type="Rhea" id="RHEA-COMP:12202"/>
        <dbReference type="Rhea" id="RHEA-COMP:19907"/>
        <dbReference type="ChEBI" id="CHEBI:15377"/>
        <dbReference type="ChEBI" id="CHEBI:15378"/>
        <dbReference type="ChEBI" id="CHEBI:58698"/>
        <dbReference type="ChEBI" id="CHEBI:59648"/>
        <dbReference type="ChEBI" id="CHEBI:90778"/>
        <dbReference type="ChEBI" id="CHEBI:232372"/>
        <dbReference type="EC" id="2.8.1.12"/>
    </reaction>
</comment>
<dbReference type="EC" id="2.8.1.12" evidence="4"/>
<protein>
    <recommendedName>
        <fullName evidence="4">Molybdopterin synthase catalytic subunit</fullName>
        <ecNumber evidence="4">2.8.1.12</ecNumber>
    </recommendedName>
    <alternativeName>
        <fullName evidence="4">Molybdenum cofactor synthesis protein 2 large subunit</fullName>
    </alternativeName>
    <alternativeName>
        <fullName evidence="4">Molybdenum cofactor synthesis protein 2B</fullName>
        <shortName evidence="4">MOCS2B</shortName>
    </alternativeName>
</protein>
<dbReference type="AlphaFoldDB" id="A0AAV4UPY9"/>
<comment type="subunit">
    <text evidence="4">Heterotetramer; composed of 2 small (MOCS2A) and 2 large (MOCS2B) subunits.</text>
</comment>
<evidence type="ECO:0000313" key="5">
    <source>
        <dbReference type="EMBL" id="GIY59951.1"/>
    </source>
</evidence>
<comment type="caution">
    <text evidence="5">The sequence shown here is derived from an EMBL/GenBank/DDBJ whole genome shotgun (WGS) entry which is preliminary data.</text>
</comment>